<gene>
    <name evidence="1" type="ORF">A9F13_03g03718</name>
</gene>
<dbReference type="PANTHER" id="PTHR35802:SF1">
    <property type="entry name" value="PROTEASE SYNTHASE AND SPORULATION PROTEIN PAI 2"/>
    <property type="match status" value="1"/>
</dbReference>
<dbReference type="InterPro" id="IPR012349">
    <property type="entry name" value="Split_barrel_FMN-bd"/>
</dbReference>
<sequence>MYIPKKYEEKSWEKSKQIIQENPLATVITTDADGNLMANHFPFYLNENAQTGERLLQAHFAKKNPQAPSLKDNDNVLVIFQSSSSYISPSYYPEKKRTEKFVPTWDFATVHIYGKSKVVDDTTFVRAQLDNFSDQMEKDRQSPWKVSDAHPPYVAALQKAIFGLEISIERIETKFKFEQEMTSENVDGVIHGLAEDGKNEVSHMVCEANGRETLTCPHATTKAESSCSLA</sequence>
<name>A0AA91Q3B8_CLALS</name>
<dbReference type="SUPFAM" id="SSF50475">
    <property type="entry name" value="FMN-binding split barrel"/>
    <property type="match status" value="1"/>
</dbReference>
<dbReference type="AlphaFoldDB" id="A0AA91Q3B8"/>
<dbReference type="EMBL" id="LYUB02000003">
    <property type="protein sequence ID" value="OVF10215.1"/>
    <property type="molecule type" value="Genomic_DNA"/>
</dbReference>
<reference evidence="1 2" key="1">
    <citation type="submission" date="2017-04" db="EMBL/GenBank/DDBJ databases">
        <title>Draft genome of the yeast Clavispora lusitaniae type strain CBS 6936.</title>
        <authorList>
            <person name="Durrens P."/>
            <person name="Klopp C."/>
            <person name="Biteau N."/>
            <person name="Fitton-Ouhabi V."/>
            <person name="Dementhon K."/>
            <person name="Accoceberry I."/>
            <person name="Sherman D.J."/>
            <person name="Noel T."/>
        </authorList>
    </citation>
    <scope>NUCLEOTIDE SEQUENCE [LARGE SCALE GENOMIC DNA]</scope>
    <source>
        <strain evidence="1 2">CBS 6936</strain>
    </source>
</reference>
<evidence type="ECO:0000313" key="2">
    <source>
        <dbReference type="Proteomes" id="UP000195602"/>
    </source>
</evidence>
<protein>
    <submittedName>
        <fullName evidence="1">Transcriptional regulator</fullName>
    </submittedName>
</protein>
<dbReference type="Pfam" id="PF04299">
    <property type="entry name" value="FMN_bind_2"/>
    <property type="match status" value="1"/>
</dbReference>
<dbReference type="KEGG" id="clus:A9F13_03g03718"/>
<dbReference type="Proteomes" id="UP000195602">
    <property type="component" value="Unassembled WGS sequence"/>
</dbReference>
<dbReference type="PANTHER" id="PTHR35802">
    <property type="entry name" value="PROTEASE SYNTHASE AND SPORULATION PROTEIN PAI 2"/>
    <property type="match status" value="1"/>
</dbReference>
<dbReference type="Gene3D" id="2.30.110.10">
    <property type="entry name" value="Electron Transport, Fmn-binding Protein, Chain A"/>
    <property type="match status" value="1"/>
</dbReference>
<evidence type="ECO:0000313" key="1">
    <source>
        <dbReference type="EMBL" id="OVF10215.1"/>
    </source>
</evidence>
<organism evidence="1 2">
    <name type="scientific">Clavispora lusitaniae</name>
    <name type="common">Candida lusitaniae</name>
    <dbReference type="NCBI Taxonomy" id="36911"/>
    <lineage>
        <taxon>Eukaryota</taxon>
        <taxon>Fungi</taxon>
        <taxon>Dikarya</taxon>
        <taxon>Ascomycota</taxon>
        <taxon>Saccharomycotina</taxon>
        <taxon>Pichiomycetes</taxon>
        <taxon>Metschnikowiaceae</taxon>
        <taxon>Clavispora</taxon>
    </lineage>
</organism>
<proteinExistence type="predicted"/>
<dbReference type="InterPro" id="IPR007396">
    <property type="entry name" value="TR_PAI2-type"/>
</dbReference>
<comment type="caution">
    <text evidence="1">The sequence shown here is derived from an EMBL/GenBank/DDBJ whole genome shotgun (WGS) entry which is preliminary data.</text>
</comment>
<accession>A0AA91Q3B8</accession>
<dbReference type="PIRSF" id="PIRSF010372">
    <property type="entry name" value="PaiB"/>
    <property type="match status" value="1"/>
</dbReference>